<dbReference type="OrthoDB" id="10462167at2759"/>
<dbReference type="RefSeq" id="XP_046118410.1">
    <property type="nucleotide sequence ID" value="XM_046262220.1"/>
</dbReference>
<protein>
    <submittedName>
        <fullName evidence="2">Uncharacterized protein</fullName>
    </submittedName>
</protein>
<feature type="compositionally biased region" description="Basic and acidic residues" evidence="1">
    <location>
        <begin position="7"/>
        <end position="22"/>
    </location>
</feature>
<dbReference type="AlphaFoldDB" id="A0A9P7ZM60"/>
<evidence type="ECO:0000256" key="1">
    <source>
        <dbReference type="SAM" id="MobiDB-lite"/>
    </source>
</evidence>
<dbReference type="EMBL" id="MU251254">
    <property type="protein sequence ID" value="KAG9254486.1"/>
    <property type="molecule type" value="Genomic_DNA"/>
</dbReference>
<feature type="compositionally biased region" description="Basic and acidic residues" evidence="1">
    <location>
        <begin position="288"/>
        <end position="299"/>
    </location>
</feature>
<feature type="region of interest" description="Disordered" evidence="1">
    <location>
        <begin position="99"/>
        <end position="249"/>
    </location>
</feature>
<feature type="region of interest" description="Disordered" evidence="1">
    <location>
        <begin position="281"/>
        <end position="321"/>
    </location>
</feature>
<reference evidence="2" key="1">
    <citation type="journal article" date="2021" name="IMA Fungus">
        <title>Genomic characterization of three marine fungi, including Emericellopsis atlantica sp. nov. with signatures of a generalist lifestyle and marine biomass degradation.</title>
        <authorList>
            <person name="Hagestad O.C."/>
            <person name="Hou L."/>
            <person name="Andersen J.H."/>
            <person name="Hansen E.H."/>
            <person name="Altermark B."/>
            <person name="Li C."/>
            <person name="Kuhnert E."/>
            <person name="Cox R.J."/>
            <person name="Crous P.W."/>
            <person name="Spatafora J.W."/>
            <person name="Lail K."/>
            <person name="Amirebrahimi M."/>
            <person name="Lipzen A."/>
            <person name="Pangilinan J."/>
            <person name="Andreopoulos W."/>
            <person name="Hayes R.D."/>
            <person name="Ng V."/>
            <person name="Grigoriev I.V."/>
            <person name="Jackson S.A."/>
            <person name="Sutton T.D.S."/>
            <person name="Dobson A.D.W."/>
            <person name="Rama T."/>
        </authorList>
    </citation>
    <scope>NUCLEOTIDE SEQUENCE</scope>
    <source>
        <strain evidence="2">TS7</strain>
    </source>
</reference>
<dbReference type="Proteomes" id="UP000887229">
    <property type="component" value="Unassembled WGS sequence"/>
</dbReference>
<keyword evidence="3" id="KW-1185">Reference proteome</keyword>
<evidence type="ECO:0000313" key="2">
    <source>
        <dbReference type="EMBL" id="KAG9254486.1"/>
    </source>
</evidence>
<feature type="region of interest" description="Disordered" evidence="1">
    <location>
        <begin position="55"/>
        <end position="82"/>
    </location>
</feature>
<dbReference type="GeneID" id="70293123"/>
<feature type="compositionally biased region" description="Pro residues" evidence="1">
    <location>
        <begin position="311"/>
        <end position="320"/>
    </location>
</feature>
<proteinExistence type="predicted"/>
<feature type="compositionally biased region" description="Polar residues" evidence="1">
    <location>
        <begin position="231"/>
        <end position="246"/>
    </location>
</feature>
<feature type="region of interest" description="Disordered" evidence="1">
    <location>
        <begin position="1"/>
        <end position="22"/>
    </location>
</feature>
<sequence>MAPKPSDIGRDRPGSCTRSDRFAWSDEDREGLQALFDGSDILKFGHHECENNAVAMRSTTDDHAEHDRALMDPSPGPSKRTLGAKRLMQPTADAVFDKTKVQGTSKLPGVPSNPKEGKMCLVVGDIGGSDASKERQQRHHRNHAHGATGDSVESTRIQRWLHEKGQHASDYKQAQSFIPQLKSRLYRNPAQGGSPSAADSADSRSASPQSSISSPLWQPSVPVACRHNHRPSTPSDRQHHSPSTVGRPQLARQSHLFEISLKDSSSADSTLSDEEDWDLVENPMNDSVHSDKAGPDQQRKPLTCASWRPLGPQPETPLDPPFYDAVHVSESPEREYDEMVASEETQAIRSDWTVPDSAGRSQLLQETYAFEAKYPNAAPVLRGLLSQTHLFETVGFVRPTINPAWDQFASALDKAVRAGEVAGEGMCIAVEGAKIVGKVANDIVFTLAPNLWD</sequence>
<feature type="compositionally biased region" description="Basic and acidic residues" evidence="1">
    <location>
        <begin position="160"/>
        <end position="170"/>
    </location>
</feature>
<comment type="caution">
    <text evidence="2">The sequence shown here is derived from an EMBL/GenBank/DDBJ whole genome shotgun (WGS) entry which is preliminary data.</text>
</comment>
<accession>A0A9P7ZM60</accession>
<organism evidence="2 3">
    <name type="scientific">Emericellopsis atlantica</name>
    <dbReference type="NCBI Taxonomy" id="2614577"/>
    <lineage>
        <taxon>Eukaryota</taxon>
        <taxon>Fungi</taxon>
        <taxon>Dikarya</taxon>
        <taxon>Ascomycota</taxon>
        <taxon>Pezizomycotina</taxon>
        <taxon>Sordariomycetes</taxon>
        <taxon>Hypocreomycetidae</taxon>
        <taxon>Hypocreales</taxon>
        <taxon>Bionectriaceae</taxon>
        <taxon>Emericellopsis</taxon>
    </lineage>
</organism>
<name>A0A9P7ZM60_9HYPO</name>
<gene>
    <name evidence="2" type="ORF">F5Z01DRAFT_636561</name>
</gene>
<evidence type="ECO:0000313" key="3">
    <source>
        <dbReference type="Proteomes" id="UP000887229"/>
    </source>
</evidence>
<feature type="compositionally biased region" description="Basic and acidic residues" evidence="1">
    <location>
        <begin position="59"/>
        <end position="70"/>
    </location>
</feature>
<feature type="compositionally biased region" description="Low complexity" evidence="1">
    <location>
        <begin position="189"/>
        <end position="220"/>
    </location>
</feature>